<keyword evidence="7" id="KW-1133">Transmembrane helix</keyword>
<accession>A0ABV0LAH1</accession>
<keyword evidence="1 9" id="KW-0808">Transferase</keyword>
<dbReference type="RefSeq" id="WP_348949252.1">
    <property type="nucleotide sequence ID" value="NZ_JBDZYD010000003.1"/>
</dbReference>
<dbReference type="SMART" id="SM00220">
    <property type="entry name" value="S_TKc"/>
    <property type="match status" value="1"/>
</dbReference>
<dbReference type="PROSITE" id="PS00107">
    <property type="entry name" value="PROTEIN_KINASE_ATP"/>
    <property type="match status" value="1"/>
</dbReference>
<dbReference type="PROSITE" id="PS00108">
    <property type="entry name" value="PROTEIN_KINASE_ST"/>
    <property type="match status" value="1"/>
</dbReference>
<dbReference type="CDD" id="cd14014">
    <property type="entry name" value="STKc_PknB_like"/>
    <property type="match status" value="1"/>
</dbReference>
<dbReference type="SUPFAM" id="SSF56112">
    <property type="entry name" value="Protein kinase-like (PK-like)"/>
    <property type="match status" value="1"/>
</dbReference>
<dbReference type="PROSITE" id="PS50011">
    <property type="entry name" value="PROTEIN_KINASE_DOM"/>
    <property type="match status" value="1"/>
</dbReference>
<dbReference type="PANTHER" id="PTHR43289:SF34">
    <property type="entry name" value="SERINE_THREONINE-PROTEIN KINASE YBDM-RELATED"/>
    <property type="match status" value="1"/>
</dbReference>
<feature type="domain" description="Protein kinase" evidence="8">
    <location>
        <begin position="15"/>
        <end position="271"/>
    </location>
</feature>
<keyword evidence="3 9" id="KW-0418">Kinase</keyword>
<dbReference type="Pfam" id="PF00069">
    <property type="entry name" value="Pkinase"/>
    <property type="match status" value="1"/>
</dbReference>
<feature type="binding site" evidence="5">
    <location>
        <position position="43"/>
    </location>
    <ligand>
        <name>ATP</name>
        <dbReference type="ChEBI" id="CHEBI:30616"/>
    </ligand>
</feature>
<dbReference type="Gene3D" id="1.10.510.10">
    <property type="entry name" value="Transferase(Phosphotransferase) domain 1"/>
    <property type="match status" value="1"/>
</dbReference>
<organism evidence="9 10">
    <name type="scientific">Amycolatopsis melonis</name>
    <dbReference type="NCBI Taxonomy" id="3156488"/>
    <lineage>
        <taxon>Bacteria</taxon>
        <taxon>Bacillati</taxon>
        <taxon>Actinomycetota</taxon>
        <taxon>Actinomycetes</taxon>
        <taxon>Pseudonocardiales</taxon>
        <taxon>Pseudonocardiaceae</taxon>
        <taxon>Amycolatopsis</taxon>
    </lineage>
</organism>
<dbReference type="GO" id="GO:0004674">
    <property type="term" value="F:protein serine/threonine kinase activity"/>
    <property type="evidence" value="ECO:0007669"/>
    <property type="project" value="UniProtKB-EC"/>
</dbReference>
<evidence type="ECO:0000256" key="5">
    <source>
        <dbReference type="PROSITE-ProRule" id="PRU10141"/>
    </source>
</evidence>
<evidence type="ECO:0000256" key="6">
    <source>
        <dbReference type="SAM" id="MobiDB-lite"/>
    </source>
</evidence>
<dbReference type="EMBL" id="JBDZYD010000003">
    <property type="protein sequence ID" value="MEQ0559294.1"/>
    <property type="molecule type" value="Genomic_DNA"/>
</dbReference>
<gene>
    <name evidence="9" type="ORF">ABJI51_09465</name>
</gene>
<dbReference type="InterPro" id="IPR017441">
    <property type="entry name" value="Protein_kinase_ATP_BS"/>
</dbReference>
<dbReference type="Proteomes" id="UP001440984">
    <property type="component" value="Unassembled WGS sequence"/>
</dbReference>
<evidence type="ECO:0000256" key="3">
    <source>
        <dbReference type="ARBA" id="ARBA00022777"/>
    </source>
</evidence>
<dbReference type="InterPro" id="IPR011009">
    <property type="entry name" value="Kinase-like_dom_sf"/>
</dbReference>
<dbReference type="EC" id="2.7.11.1" evidence="9"/>
<evidence type="ECO:0000256" key="7">
    <source>
        <dbReference type="SAM" id="Phobius"/>
    </source>
</evidence>
<evidence type="ECO:0000313" key="10">
    <source>
        <dbReference type="Proteomes" id="UP001440984"/>
    </source>
</evidence>
<comment type="caution">
    <text evidence="9">The sequence shown here is derived from an EMBL/GenBank/DDBJ whole genome shotgun (WGS) entry which is preliminary data.</text>
</comment>
<keyword evidence="7" id="KW-0812">Transmembrane</keyword>
<keyword evidence="10" id="KW-1185">Reference proteome</keyword>
<dbReference type="InterPro" id="IPR008271">
    <property type="entry name" value="Ser/Thr_kinase_AS"/>
</dbReference>
<reference evidence="9 10" key="1">
    <citation type="submission" date="2024-05" db="EMBL/GenBank/DDBJ databases">
        <authorList>
            <person name="Zhao H."/>
            <person name="Xu Y."/>
            <person name="Lin S."/>
            <person name="Spain J.C."/>
            <person name="Zhou N.-Y."/>
        </authorList>
    </citation>
    <scope>NUCLEOTIDE SEQUENCE [LARGE SCALE GENOMIC DNA]</scope>
    <source>
        <strain evidence="9 10">NEAU-NG30</strain>
    </source>
</reference>
<sequence length="622" mass="65506">MKPLNPDEPRQVGRYRLVAALGEGGMGRVLLGVSPDGRLVAVKQVHPGFAHDDGFRSRFRREVQISRMVSGAYTAAVMDADPDAPTPWLASVFVAGPSLKEAVEAAGPLPPAAVRVLAVGLASALSDIHRAGLIHRDLKPSNVLLTDDGARVIDFGIARAAEGDSELTHTGSIIGSPGFMSPEQADGRPLTPASDVFSLGGLLAMAATGRAPFGGGSTPQVLYNVVHSRPDLGALPPELRRLIEPCLAKDPAQRPTPAQILDFLGPVQPGVTPWPPAVHALIGTQKAQVSQALALPVPGRKRRRWPLVAAAVVAVVAVAGATVAVVAANSGRKTAGSAPVTATTSPKPEPFSLADLRQIDPCKLLPPDSMPGTGRVRPADRRAGLLDQCSLSFDETADKTRSTTIDLSLFNPVSLDGVTPIRLDGHDVYFKKHDSSCDAAVKITASPNNAVTASAQRKSGDACAAPREAISVILKEISDGTAERFPAAAGSAISVDLCQDLQSPVDKPADDVKTLLHQCQWYFEGIGSYVLSLTGGTNKDLSLDGQRAVDVAGTKAYEQLDTGENKIDRCTITWTHRQVDAYYTEEFSLVFTPDPEPPQPTGICPAAEAYARTVLSQLPPVK</sequence>
<feature type="region of interest" description="Disordered" evidence="6">
    <location>
        <begin position="330"/>
        <end position="349"/>
    </location>
</feature>
<dbReference type="Gene3D" id="3.30.200.20">
    <property type="entry name" value="Phosphorylase Kinase, domain 1"/>
    <property type="match status" value="1"/>
</dbReference>
<protein>
    <submittedName>
        <fullName evidence="9">Serine/threonine-protein kinase</fullName>
        <ecNumber evidence="9">2.7.11.1</ecNumber>
    </submittedName>
</protein>
<dbReference type="PANTHER" id="PTHR43289">
    <property type="entry name" value="MITOGEN-ACTIVATED PROTEIN KINASE KINASE KINASE 20-RELATED"/>
    <property type="match status" value="1"/>
</dbReference>
<feature type="transmembrane region" description="Helical" evidence="7">
    <location>
        <begin position="307"/>
        <end position="328"/>
    </location>
</feature>
<evidence type="ECO:0000256" key="4">
    <source>
        <dbReference type="ARBA" id="ARBA00022840"/>
    </source>
</evidence>
<proteinExistence type="predicted"/>
<keyword evidence="2 5" id="KW-0547">Nucleotide-binding</keyword>
<dbReference type="InterPro" id="IPR000719">
    <property type="entry name" value="Prot_kinase_dom"/>
</dbReference>
<evidence type="ECO:0000256" key="1">
    <source>
        <dbReference type="ARBA" id="ARBA00022679"/>
    </source>
</evidence>
<keyword evidence="4 5" id="KW-0067">ATP-binding</keyword>
<evidence type="ECO:0000256" key="2">
    <source>
        <dbReference type="ARBA" id="ARBA00022741"/>
    </source>
</evidence>
<name>A0ABV0LAH1_9PSEU</name>
<keyword evidence="7" id="KW-0472">Membrane</keyword>
<evidence type="ECO:0000259" key="8">
    <source>
        <dbReference type="PROSITE" id="PS50011"/>
    </source>
</evidence>
<evidence type="ECO:0000313" key="9">
    <source>
        <dbReference type="EMBL" id="MEQ0559294.1"/>
    </source>
</evidence>